<dbReference type="GO" id="GO:0005576">
    <property type="term" value="C:extracellular region"/>
    <property type="evidence" value="ECO:0007669"/>
    <property type="project" value="UniProtKB-SubCell"/>
</dbReference>
<evidence type="ECO:0000313" key="6">
    <source>
        <dbReference type="Proteomes" id="UP000696485"/>
    </source>
</evidence>
<evidence type="ECO:0000256" key="3">
    <source>
        <dbReference type="ARBA" id="ARBA00022525"/>
    </source>
</evidence>
<accession>A0A9P5SD33</accession>
<comment type="subcellular location">
    <subcellularLocation>
        <location evidence="1">Host cell</location>
    </subcellularLocation>
    <subcellularLocation>
        <location evidence="2">Secreted</location>
    </subcellularLocation>
</comment>
<dbReference type="EMBL" id="JAAAUY010001466">
    <property type="protein sequence ID" value="KAF9322726.1"/>
    <property type="molecule type" value="Genomic_DNA"/>
</dbReference>
<dbReference type="GO" id="GO:0043657">
    <property type="term" value="C:host cell"/>
    <property type="evidence" value="ECO:0007669"/>
    <property type="project" value="UniProtKB-SubCell"/>
</dbReference>
<evidence type="ECO:0000256" key="2">
    <source>
        <dbReference type="ARBA" id="ARBA00004613"/>
    </source>
</evidence>
<dbReference type="Pfam" id="PF20147">
    <property type="entry name" value="Crinkler"/>
    <property type="match status" value="1"/>
</dbReference>
<sequence length="367" mass="41564">MTNMQLSLFCLVDGESTPFPVEIESTKTIGDLKKAIKDDNAIAFADVDAKMLTLWRVSIPVLPKKERKNISLVNVPSKEELDETDDVSDVFKETPPKKTIHIIVQRPSQSRSGLSVVVKPEKKVAFTWSTFVDVATLDDFRCYIFEYYPQYAHDEYLEIFVYNGHPKPERVSSDGDLCKILKIAKTTSMTKLTVSLETPTKNFSAWTFKDVCDEYNLSESSDPDLEVIPPFTDVEAVVLDSDFEKKTVAQLEDEVGTFVDILNMHGTNKVTKLLIVSVFLAKVTRLFKEDLYLAAQRNLSGHRGNGPVDLSVHSQKNYEYTLGMMEVKKDDFVQGVAQNIVQLESAMMEKKRKHGLNDVDEEEEQPM</sequence>
<evidence type="ECO:0000256" key="1">
    <source>
        <dbReference type="ARBA" id="ARBA00004340"/>
    </source>
</evidence>
<feature type="non-terminal residue" evidence="5">
    <location>
        <position position="367"/>
    </location>
</feature>
<name>A0A9P5SD33_9FUNG</name>
<proteinExistence type="predicted"/>
<organism evidence="5 6">
    <name type="scientific">Podila minutissima</name>
    <dbReference type="NCBI Taxonomy" id="64525"/>
    <lineage>
        <taxon>Eukaryota</taxon>
        <taxon>Fungi</taxon>
        <taxon>Fungi incertae sedis</taxon>
        <taxon>Mucoromycota</taxon>
        <taxon>Mortierellomycotina</taxon>
        <taxon>Mortierellomycetes</taxon>
        <taxon>Mortierellales</taxon>
        <taxon>Mortierellaceae</taxon>
        <taxon>Podila</taxon>
    </lineage>
</organism>
<reference evidence="5" key="1">
    <citation type="journal article" date="2020" name="Fungal Divers.">
        <title>Resolving the Mortierellaceae phylogeny through synthesis of multi-gene phylogenetics and phylogenomics.</title>
        <authorList>
            <person name="Vandepol N."/>
            <person name="Liber J."/>
            <person name="Desiro A."/>
            <person name="Na H."/>
            <person name="Kennedy M."/>
            <person name="Barry K."/>
            <person name="Grigoriev I.V."/>
            <person name="Miller A.N."/>
            <person name="O'Donnell K."/>
            <person name="Stajich J.E."/>
            <person name="Bonito G."/>
        </authorList>
    </citation>
    <scope>NUCLEOTIDE SEQUENCE</scope>
    <source>
        <strain evidence="5">NVP1</strain>
    </source>
</reference>
<gene>
    <name evidence="5" type="ORF">BG006_002104</name>
</gene>
<keyword evidence="3" id="KW-0964">Secreted</keyword>
<dbReference type="Proteomes" id="UP000696485">
    <property type="component" value="Unassembled WGS sequence"/>
</dbReference>
<comment type="caution">
    <text evidence="5">The sequence shown here is derived from an EMBL/GenBank/DDBJ whole genome shotgun (WGS) entry which is preliminary data.</text>
</comment>
<dbReference type="AlphaFoldDB" id="A0A9P5SD33"/>
<dbReference type="InterPro" id="IPR045379">
    <property type="entry name" value="Crinkler_N"/>
</dbReference>
<evidence type="ECO:0000313" key="5">
    <source>
        <dbReference type="EMBL" id="KAF9322726.1"/>
    </source>
</evidence>
<keyword evidence="6" id="KW-1185">Reference proteome</keyword>
<feature type="domain" description="Crinkler effector protein N-terminal" evidence="4">
    <location>
        <begin position="6"/>
        <end position="105"/>
    </location>
</feature>
<evidence type="ECO:0000259" key="4">
    <source>
        <dbReference type="Pfam" id="PF20147"/>
    </source>
</evidence>
<protein>
    <recommendedName>
        <fullName evidence="4">Crinkler effector protein N-terminal domain-containing protein</fullName>
    </recommendedName>
</protein>